<organism evidence="2 3">
    <name type="scientific">Effrenium voratum</name>
    <dbReference type="NCBI Taxonomy" id="2562239"/>
    <lineage>
        <taxon>Eukaryota</taxon>
        <taxon>Sar</taxon>
        <taxon>Alveolata</taxon>
        <taxon>Dinophyceae</taxon>
        <taxon>Suessiales</taxon>
        <taxon>Symbiodiniaceae</taxon>
        <taxon>Effrenium</taxon>
    </lineage>
</organism>
<dbReference type="EMBL" id="CAUJNA010003431">
    <property type="protein sequence ID" value="CAJ1401821.1"/>
    <property type="molecule type" value="Genomic_DNA"/>
</dbReference>
<proteinExistence type="predicted"/>
<dbReference type="AlphaFoldDB" id="A0AA36JB63"/>
<reference evidence="2" key="1">
    <citation type="submission" date="2023-08" db="EMBL/GenBank/DDBJ databases">
        <authorList>
            <person name="Chen Y."/>
            <person name="Shah S."/>
            <person name="Dougan E. K."/>
            <person name="Thang M."/>
            <person name="Chan C."/>
        </authorList>
    </citation>
    <scope>NUCLEOTIDE SEQUENCE</scope>
</reference>
<feature type="signal peptide" evidence="1">
    <location>
        <begin position="1"/>
        <end position="25"/>
    </location>
</feature>
<evidence type="ECO:0000256" key="1">
    <source>
        <dbReference type="SAM" id="SignalP"/>
    </source>
</evidence>
<sequence length="227" mass="24983">MGGSRRALAVAMALLGLMQACYVSGRSKPVQAWPRRTLCLTTGISIWQSPAWAQSAEQQMIVDDTNLLAPSTEKSLDRILRKLQADTGLKLRVVCPPTGIQDNRDEFRAYLKPISKTLGADTSSVVLVAEERFEKRFGRPLPLMTLQAGFRLQERFQYRLTNDFLLAVADKFGFPGTVSQIGSDLAIERATKNVAAALFALSEDPKSSFLQPLSDDLVASTLQRHGV</sequence>
<protein>
    <recommendedName>
        <fullName evidence="4">TPM domain-containing protein</fullName>
    </recommendedName>
</protein>
<keyword evidence="1" id="KW-0732">Signal</keyword>
<evidence type="ECO:0008006" key="4">
    <source>
        <dbReference type="Google" id="ProtNLM"/>
    </source>
</evidence>
<evidence type="ECO:0000313" key="3">
    <source>
        <dbReference type="Proteomes" id="UP001178507"/>
    </source>
</evidence>
<name>A0AA36JB63_9DINO</name>
<accession>A0AA36JB63</accession>
<gene>
    <name evidence="2" type="ORF">EVOR1521_LOCUS24890</name>
</gene>
<evidence type="ECO:0000313" key="2">
    <source>
        <dbReference type="EMBL" id="CAJ1401821.1"/>
    </source>
</evidence>
<keyword evidence="3" id="KW-1185">Reference proteome</keyword>
<dbReference type="PROSITE" id="PS51257">
    <property type="entry name" value="PROKAR_LIPOPROTEIN"/>
    <property type="match status" value="1"/>
</dbReference>
<comment type="caution">
    <text evidence="2">The sequence shown here is derived from an EMBL/GenBank/DDBJ whole genome shotgun (WGS) entry which is preliminary data.</text>
</comment>
<dbReference type="Proteomes" id="UP001178507">
    <property type="component" value="Unassembled WGS sequence"/>
</dbReference>
<feature type="chain" id="PRO_5041325626" description="TPM domain-containing protein" evidence="1">
    <location>
        <begin position="26"/>
        <end position="227"/>
    </location>
</feature>